<dbReference type="AlphaFoldDB" id="A0A396SCA0"/>
<reference evidence="1 2" key="1">
    <citation type="submission" date="2018-08" db="EMBL/GenBank/DDBJ databases">
        <title>Lysinibacillus sp. YLB-03 draft genome sequence.</title>
        <authorList>
            <person name="Yu L."/>
        </authorList>
    </citation>
    <scope>NUCLEOTIDE SEQUENCE [LARGE SCALE GENOMIC DNA]</scope>
    <source>
        <strain evidence="1 2">YLB-03</strain>
    </source>
</reference>
<keyword evidence="2" id="KW-1185">Reference proteome</keyword>
<dbReference type="EMBL" id="QWEI01000002">
    <property type="protein sequence ID" value="RHW38713.1"/>
    <property type="molecule type" value="Genomic_DNA"/>
</dbReference>
<comment type="caution">
    <text evidence="1">The sequence shown here is derived from an EMBL/GenBank/DDBJ whole genome shotgun (WGS) entry which is preliminary data.</text>
</comment>
<sequence length="67" mass="7951">MDKLLIRFYFVDGSEQYNTIKTDSVELAIDDYRNRITTQKWIELPDDNGLLVLVNTNNIINVEFKRK</sequence>
<evidence type="ECO:0000313" key="1">
    <source>
        <dbReference type="EMBL" id="RHW38713.1"/>
    </source>
</evidence>
<gene>
    <name evidence="1" type="ORF">D1B33_07520</name>
</gene>
<accession>A0A396SCA0</accession>
<proteinExistence type="predicted"/>
<dbReference type="RefSeq" id="WP_118875744.1">
    <property type="nucleotide sequence ID" value="NZ_QWEI01000002.1"/>
</dbReference>
<name>A0A396SCA0_9BACL</name>
<evidence type="ECO:0000313" key="2">
    <source>
        <dbReference type="Proteomes" id="UP000265692"/>
    </source>
</evidence>
<dbReference type="Proteomes" id="UP000265692">
    <property type="component" value="Unassembled WGS sequence"/>
</dbReference>
<organism evidence="1 2">
    <name type="scientific">Ureibacillus yapensis</name>
    <dbReference type="NCBI Taxonomy" id="2304605"/>
    <lineage>
        <taxon>Bacteria</taxon>
        <taxon>Bacillati</taxon>
        <taxon>Bacillota</taxon>
        <taxon>Bacilli</taxon>
        <taxon>Bacillales</taxon>
        <taxon>Caryophanaceae</taxon>
        <taxon>Ureibacillus</taxon>
    </lineage>
</organism>
<protein>
    <submittedName>
        <fullName evidence="1">Uncharacterized protein</fullName>
    </submittedName>
</protein>